<evidence type="ECO:0000256" key="1">
    <source>
        <dbReference type="SAM" id="MobiDB-lite"/>
    </source>
</evidence>
<evidence type="ECO:0008006" key="4">
    <source>
        <dbReference type="Google" id="ProtNLM"/>
    </source>
</evidence>
<sequence>MHPCYPDSSQSEPGQVVRRSATVSARSGHHPSAPKKGQRLTMERAVQEYLQAHHKVGHRPKTLEWHHMVLSHLQQYLLTECHLLLVHQITERACCG</sequence>
<organism evidence="2 3">
    <name type="scientific">Dictyobacter formicarum</name>
    <dbReference type="NCBI Taxonomy" id="2778368"/>
    <lineage>
        <taxon>Bacteria</taxon>
        <taxon>Bacillati</taxon>
        <taxon>Chloroflexota</taxon>
        <taxon>Ktedonobacteria</taxon>
        <taxon>Ktedonobacterales</taxon>
        <taxon>Dictyobacteraceae</taxon>
        <taxon>Dictyobacter</taxon>
    </lineage>
</organism>
<gene>
    <name evidence="2" type="ORF">KSZ_21210</name>
</gene>
<evidence type="ECO:0000313" key="3">
    <source>
        <dbReference type="Proteomes" id="UP000635565"/>
    </source>
</evidence>
<accession>A0ABQ3VDS7</accession>
<reference evidence="2 3" key="1">
    <citation type="journal article" date="2021" name="Int. J. Syst. Evol. Microbiol.">
        <title>Reticulibacter mediterranei gen. nov., sp. nov., within the new family Reticulibacteraceae fam. nov., and Ktedonospora formicarum gen. nov., sp. nov., Ktedonobacter robiniae sp. nov., Dictyobacter formicarum sp. nov. and Dictyobacter arantiisoli sp. nov., belonging to the class Ktedonobacteria.</title>
        <authorList>
            <person name="Yabe S."/>
            <person name="Zheng Y."/>
            <person name="Wang C.M."/>
            <person name="Sakai Y."/>
            <person name="Abe K."/>
            <person name="Yokota A."/>
            <person name="Donadio S."/>
            <person name="Cavaletti L."/>
            <person name="Monciardini P."/>
        </authorList>
    </citation>
    <scope>NUCLEOTIDE SEQUENCE [LARGE SCALE GENOMIC DNA]</scope>
    <source>
        <strain evidence="2 3">SOSP1-9</strain>
    </source>
</reference>
<dbReference type="Proteomes" id="UP000635565">
    <property type="component" value="Unassembled WGS sequence"/>
</dbReference>
<feature type="region of interest" description="Disordered" evidence="1">
    <location>
        <begin position="1"/>
        <end position="39"/>
    </location>
</feature>
<comment type="caution">
    <text evidence="2">The sequence shown here is derived from an EMBL/GenBank/DDBJ whole genome shotgun (WGS) entry which is preliminary data.</text>
</comment>
<dbReference type="EMBL" id="BNJJ01000005">
    <property type="protein sequence ID" value="GHO84115.1"/>
    <property type="molecule type" value="Genomic_DNA"/>
</dbReference>
<keyword evidence="3" id="KW-1185">Reference proteome</keyword>
<proteinExistence type="predicted"/>
<name>A0ABQ3VDS7_9CHLR</name>
<dbReference type="RefSeq" id="WP_201361757.1">
    <property type="nucleotide sequence ID" value="NZ_BNJJ01000005.1"/>
</dbReference>
<feature type="compositionally biased region" description="Basic residues" evidence="1">
    <location>
        <begin position="27"/>
        <end position="38"/>
    </location>
</feature>
<protein>
    <recommendedName>
        <fullName evidence="4">Core-binding (CB) domain-containing protein</fullName>
    </recommendedName>
</protein>
<evidence type="ECO:0000313" key="2">
    <source>
        <dbReference type="EMBL" id="GHO84115.1"/>
    </source>
</evidence>